<dbReference type="Gene3D" id="3.60.15.10">
    <property type="entry name" value="Ribonuclease Z/Hydroxyacylglutathione hydrolase-like"/>
    <property type="match status" value="1"/>
</dbReference>
<dbReference type="Pfam" id="PF23023">
    <property type="entry name" value="Anti-Pycsar_Apyc1"/>
    <property type="match status" value="1"/>
</dbReference>
<reference evidence="3" key="1">
    <citation type="submission" date="2017-06" db="EMBL/GenBank/DDBJ databases">
        <authorList>
            <person name="Varghese N."/>
            <person name="Submissions S."/>
        </authorList>
    </citation>
    <scope>NUCLEOTIDE SEQUENCE [LARGE SCALE GENOMIC DNA]</scope>
    <source>
        <strain evidence="3">NKM1</strain>
    </source>
</reference>
<gene>
    <name evidence="2" type="ORF">SAMN06296052_114132</name>
</gene>
<keyword evidence="3" id="KW-1185">Reference proteome</keyword>
<organism evidence="2 3">
    <name type="scientific">Pontibacter ummariensis</name>
    <dbReference type="NCBI Taxonomy" id="1610492"/>
    <lineage>
        <taxon>Bacteria</taxon>
        <taxon>Pseudomonadati</taxon>
        <taxon>Bacteroidota</taxon>
        <taxon>Cytophagia</taxon>
        <taxon>Cytophagales</taxon>
        <taxon>Hymenobacteraceae</taxon>
        <taxon>Pontibacter</taxon>
    </lineage>
</organism>
<dbReference type="GO" id="GO:0042781">
    <property type="term" value="F:3'-tRNA processing endoribonuclease activity"/>
    <property type="evidence" value="ECO:0007669"/>
    <property type="project" value="TreeGrafter"/>
</dbReference>
<dbReference type="Proteomes" id="UP000198432">
    <property type="component" value="Unassembled WGS sequence"/>
</dbReference>
<feature type="domain" description="Metallo-beta-lactamase" evidence="1">
    <location>
        <begin position="19"/>
        <end position="208"/>
    </location>
</feature>
<dbReference type="EMBL" id="FZOQ01000014">
    <property type="protein sequence ID" value="SNS83980.1"/>
    <property type="molecule type" value="Genomic_DNA"/>
</dbReference>
<dbReference type="PANTHER" id="PTHR46018">
    <property type="entry name" value="ZINC PHOSPHODIESTERASE ELAC PROTEIN 1"/>
    <property type="match status" value="1"/>
</dbReference>
<dbReference type="SUPFAM" id="SSF56281">
    <property type="entry name" value="Metallo-hydrolase/oxidoreductase"/>
    <property type="match status" value="1"/>
</dbReference>
<evidence type="ECO:0000313" key="3">
    <source>
        <dbReference type="Proteomes" id="UP000198432"/>
    </source>
</evidence>
<dbReference type="InterPro" id="IPR001279">
    <property type="entry name" value="Metallo-B-lactamas"/>
</dbReference>
<dbReference type="AlphaFoldDB" id="A0A239HRT0"/>
<proteinExistence type="predicted"/>
<sequence>MRMRIKFLGTGGAFDTDYLNSAALLEFRGITLLIDCGFTVFPTLVSKNLVQKVDHVILTHLHNDHCGSLATFLLYKSIVEKSKKPVILYPSEQFKQQLTSFLRIQLKEPEKYAEFVPLDQFEGVIAVDTYGQHSEGLQTYSYIFDNDSRIVYSGDLGKPDVLFEKLERLPAKETCVFHDITFNPENTGHTYYKKLLPYLNGKEMYGYHCDPTQSPPDNPIRLVFFQPHLMA</sequence>
<accession>A0A239HRT0</accession>
<dbReference type="SMART" id="SM00849">
    <property type="entry name" value="Lactamase_B"/>
    <property type="match status" value="1"/>
</dbReference>
<evidence type="ECO:0000313" key="2">
    <source>
        <dbReference type="EMBL" id="SNS83980.1"/>
    </source>
</evidence>
<protein>
    <submittedName>
        <fullName evidence="2">Metallo-beta-lactamase superfamily protein</fullName>
    </submittedName>
</protein>
<dbReference type="InterPro" id="IPR036866">
    <property type="entry name" value="RibonucZ/Hydroxyglut_hydro"/>
</dbReference>
<name>A0A239HRT0_9BACT</name>
<evidence type="ECO:0000259" key="1">
    <source>
        <dbReference type="SMART" id="SM00849"/>
    </source>
</evidence>
<dbReference type="PANTHER" id="PTHR46018:SF2">
    <property type="entry name" value="ZINC PHOSPHODIESTERASE ELAC PROTEIN 1"/>
    <property type="match status" value="1"/>
</dbReference>